<dbReference type="Proteomes" id="UP001243330">
    <property type="component" value="Unassembled WGS sequence"/>
</dbReference>
<name>A0AAD9AIG8_9PEZI</name>
<comment type="caution">
    <text evidence="1">The sequence shown here is derived from an EMBL/GenBank/DDBJ whole genome shotgun (WGS) entry which is preliminary data.</text>
</comment>
<dbReference type="EMBL" id="JAQOWY010000178">
    <property type="protein sequence ID" value="KAK1848184.1"/>
    <property type="molecule type" value="Genomic_DNA"/>
</dbReference>
<organism evidence="1 2">
    <name type="scientific">Colletotrichum chrysophilum</name>
    <dbReference type="NCBI Taxonomy" id="1836956"/>
    <lineage>
        <taxon>Eukaryota</taxon>
        <taxon>Fungi</taxon>
        <taxon>Dikarya</taxon>
        <taxon>Ascomycota</taxon>
        <taxon>Pezizomycotina</taxon>
        <taxon>Sordariomycetes</taxon>
        <taxon>Hypocreomycetidae</taxon>
        <taxon>Glomerellales</taxon>
        <taxon>Glomerellaceae</taxon>
        <taxon>Colletotrichum</taxon>
        <taxon>Colletotrichum gloeosporioides species complex</taxon>
    </lineage>
</organism>
<keyword evidence="2" id="KW-1185">Reference proteome</keyword>
<reference evidence="1" key="1">
    <citation type="submission" date="2023-01" db="EMBL/GenBank/DDBJ databases">
        <title>Colletotrichum chrysophilum M932 genome sequence.</title>
        <authorList>
            <person name="Baroncelli R."/>
        </authorList>
    </citation>
    <scope>NUCLEOTIDE SEQUENCE</scope>
    <source>
        <strain evidence="1">M932</strain>
    </source>
</reference>
<protein>
    <submittedName>
        <fullName evidence="1">Uncharacterized protein</fullName>
    </submittedName>
</protein>
<sequence>MSYQRLKLYKLRSGHGNNGTLCIQTPIRSALPLRPSHHIAAQWMTDRCRFPWEIRWHINWLLRRH</sequence>
<dbReference type="AlphaFoldDB" id="A0AAD9AIG8"/>
<proteinExistence type="predicted"/>
<evidence type="ECO:0000313" key="1">
    <source>
        <dbReference type="EMBL" id="KAK1848184.1"/>
    </source>
</evidence>
<evidence type="ECO:0000313" key="2">
    <source>
        <dbReference type="Proteomes" id="UP001243330"/>
    </source>
</evidence>
<gene>
    <name evidence="1" type="ORF">CCHR01_09158</name>
</gene>
<accession>A0AAD9AIG8</accession>